<evidence type="ECO:0000259" key="1">
    <source>
        <dbReference type="Pfam" id="PF09362"/>
    </source>
</evidence>
<feature type="domain" description="DUF1996" evidence="1">
    <location>
        <begin position="12"/>
        <end position="146"/>
    </location>
</feature>
<dbReference type="PANTHER" id="PTHR43662:SF3">
    <property type="entry name" value="DOMAIN PROTEIN, PUTATIVE (AFU_ORTHOLOGUE AFUA_6G11970)-RELATED"/>
    <property type="match status" value="1"/>
</dbReference>
<sequence length="300" mass="32802">MSDILSKSPGDLTLRTLNASSFAQQAVTFLCLNFNGQSTRFNELPKIRCPSGIRSQINFPSCWDGVNTDSPDHRSHVSFLSTGPDNGTCTDPLFPKTLPRIFMEVYWVTQVFDDFRRQAAVPDQPFVFSNGDPTGYSYHADFMNGWDEGVLEKALDGCNCNPYGDPSCCVAQGIFDIDQTKQCYISNTVDEITLGTLDSLPGINPVQAHCYEQYFATDTPALLSPVFVYSTTAAQMQSSTGTISQAAQTAMIAQKAQGTCISNGAHSSSFTPIFLTNFSALIMMTIVICTLPLKTYFGLL</sequence>
<gene>
    <name evidence="2" type="ORF">CVT25_003070</name>
</gene>
<dbReference type="OrthoDB" id="74764at2759"/>
<proteinExistence type="predicted"/>
<protein>
    <recommendedName>
        <fullName evidence="1">DUF1996 domain-containing protein</fullName>
    </recommendedName>
</protein>
<dbReference type="InterPro" id="IPR018535">
    <property type="entry name" value="DUF1996"/>
</dbReference>
<dbReference type="EMBL" id="NHYD01002640">
    <property type="protein sequence ID" value="PPQ85752.1"/>
    <property type="molecule type" value="Genomic_DNA"/>
</dbReference>
<comment type="caution">
    <text evidence="2">The sequence shown here is derived from an EMBL/GenBank/DDBJ whole genome shotgun (WGS) entry which is preliminary data.</text>
</comment>
<evidence type="ECO:0000313" key="2">
    <source>
        <dbReference type="EMBL" id="PPQ85752.1"/>
    </source>
</evidence>
<reference evidence="2 3" key="1">
    <citation type="journal article" date="2018" name="Evol. Lett.">
        <title>Horizontal gene cluster transfer increased hallucinogenic mushroom diversity.</title>
        <authorList>
            <person name="Reynolds H.T."/>
            <person name="Vijayakumar V."/>
            <person name="Gluck-Thaler E."/>
            <person name="Korotkin H.B."/>
            <person name="Matheny P.B."/>
            <person name="Slot J.C."/>
        </authorList>
    </citation>
    <scope>NUCLEOTIDE SEQUENCE [LARGE SCALE GENOMIC DNA]</scope>
    <source>
        <strain evidence="2 3">2631</strain>
    </source>
</reference>
<dbReference type="AlphaFoldDB" id="A0A409X4T9"/>
<dbReference type="Pfam" id="PF09362">
    <property type="entry name" value="DUF1996"/>
    <property type="match status" value="1"/>
</dbReference>
<keyword evidence="3" id="KW-1185">Reference proteome</keyword>
<accession>A0A409X4T9</accession>
<dbReference type="Proteomes" id="UP000283269">
    <property type="component" value="Unassembled WGS sequence"/>
</dbReference>
<dbReference type="InParanoid" id="A0A409X4T9"/>
<organism evidence="2 3">
    <name type="scientific">Psilocybe cyanescens</name>
    <dbReference type="NCBI Taxonomy" id="93625"/>
    <lineage>
        <taxon>Eukaryota</taxon>
        <taxon>Fungi</taxon>
        <taxon>Dikarya</taxon>
        <taxon>Basidiomycota</taxon>
        <taxon>Agaricomycotina</taxon>
        <taxon>Agaricomycetes</taxon>
        <taxon>Agaricomycetidae</taxon>
        <taxon>Agaricales</taxon>
        <taxon>Agaricineae</taxon>
        <taxon>Strophariaceae</taxon>
        <taxon>Psilocybe</taxon>
    </lineage>
</organism>
<name>A0A409X4T9_PSICY</name>
<evidence type="ECO:0000313" key="3">
    <source>
        <dbReference type="Proteomes" id="UP000283269"/>
    </source>
</evidence>
<dbReference type="STRING" id="93625.A0A409X4T9"/>
<dbReference type="PANTHER" id="PTHR43662">
    <property type="match status" value="1"/>
</dbReference>